<evidence type="ECO:0000313" key="2">
    <source>
        <dbReference type="Proteomes" id="UP000016521"/>
    </source>
</evidence>
<dbReference type="Proteomes" id="UP000016521">
    <property type="component" value="Chromosome I"/>
</dbReference>
<reference evidence="1 2" key="1">
    <citation type="submission" date="2015-06" db="EMBL/GenBank/DDBJ databases">
        <authorList>
            <person name="Xie B.-B."/>
            <person name="Rong J.-C."/>
            <person name="Qin Q.-L."/>
            <person name="Zhang Y.-Z."/>
        </authorList>
    </citation>
    <scope>NUCLEOTIDE SEQUENCE [LARGE SCALE GENOMIC DNA]</scope>
    <source>
        <strain evidence="1 2">JCM 20779</strain>
    </source>
</reference>
<accession>A0ABN5C825</accession>
<sequence length="65" mass="7285">MPQLPLISAQPKLQELVFLALLSRFLPRRSPFMAKNNASVPFVFSVALDTNTIQAQSLSFHLTKN</sequence>
<dbReference type="EMBL" id="CP011924">
    <property type="protein sequence ID" value="ATD05440.1"/>
    <property type="molecule type" value="Genomic_DNA"/>
</dbReference>
<name>A0ABN5C825_PSEO7</name>
<organism evidence="1 2">
    <name type="scientific">Pseudoalteromonas piscicida</name>
    <dbReference type="NCBI Taxonomy" id="43662"/>
    <lineage>
        <taxon>Bacteria</taxon>
        <taxon>Pseudomonadati</taxon>
        <taxon>Pseudomonadota</taxon>
        <taxon>Gammaproteobacteria</taxon>
        <taxon>Alteromonadales</taxon>
        <taxon>Pseudoalteromonadaceae</taxon>
        <taxon>Pseudoalteromonas</taxon>
    </lineage>
</organism>
<proteinExistence type="predicted"/>
<protein>
    <submittedName>
        <fullName evidence="1">Uncharacterized protein</fullName>
    </submittedName>
</protein>
<evidence type="ECO:0000313" key="1">
    <source>
        <dbReference type="EMBL" id="ATD05440.1"/>
    </source>
</evidence>
<gene>
    <name evidence="1" type="ORF">PPIS_a0062</name>
</gene>
<keyword evidence="2" id="KW-1185">Reference proteome</keyword>